<sequence>MRAPDFLCWPLVAVGCGSLVARSCFITMAESLSLTDILHLPIAGMPGWSNTFRARCRACRFTTLQDIVSLGAAEVSRIKYLGPDCFRELVDFLDERELLLLLPR</sequence>
<dbReference type="EMBL" id="FUYS01000005">
    <property type="protein sequence ID" value="SKB62915.1"/>
    <property type="molecule type" value="Genomic_DNA"/>
</dbReference>
<dbReference type="PROSITE" id="PS51257">
    <property type="entry name" value="PROKAR_LIPOPROTEIN"/>
    <property type="match status" value="1"/>
</dbReference>
<proteinExistence type="predicted"/>
<evidence type="ECO:0000313" key="1">
    <source>
        <dbReference type="EMBL" id="SKB62915.1"/>
    </source>
</evidence>
<accession>A0A1T5CTT5</accession>
<organism evidence="1 2">
    <name type="scientific">Parapedobacter luteus</name>
    <dbReference type="NCBI Taxonomy" id="623280"/>
    <lineage>
        <taxon>Bacteria</taxon>
        <taxon>Pseudomonadati</taxon>
        <taxon>Bacteroidota</taxon>
        <taxon>Sphingobacteriia</taxon>
        <taxon>Sphingobacteriales</taxon>
        <taxon>Sphingobacteriaceae</taxon>
        <taxon>Parapedobacter</taxon>
    </lineage>
</organism>
<evidence type="ECO:0008006" key="3">
    <source>
        <dbReference type="Google" id="ProtNLM"/>
    </source>
</evidence>
<reference evidence="1 2" key="1">
    <citation type="submission" date="2017-02" db="EMBL/GenBank/DDBJ databases">
        <authorList>
            <person name="Peterson S.W."/>
        </authorList>
    </citation>
    <scope>NUCLEOTIDE SEQUENCE [LARGE SCALE GENOMIC DNA]</scope>
    <source>
        <strain evidence="1 2">DSM 22899</strain>
    </source>
</reference>
<evidence type="ECO:0000313" key="2">
    <source>
        <dbReference type="Proteomes" id="UP000190541"/>
    </source>
</evidence>
<protein>
    <recommendedName>
        <fullName evidence="3">RNA polymerase, alpha chain C terminal domain</fullName>
    </recommendedName>
</protein>
<gene>
    <name evidence="1" type="ORF">SAMN05660226_02345</name>
</gene>
<dbReference type="AlphaFoldDB" id="A0A1T5CTT5"/>
<dbReference type="Proteomes" id="UP000190541">
    <property type="component" value="Unassembled WGS sequence"/>
</dbReference>
<keyword evidence="2" id="KW-1185">Reference proteome</keyword>
<name>A0A1T5CTT5_9SPHI</name>